<evidence type="ECO:0000313" key="1">
    <source>
        <dbReference type="EMBL" id="EFD93092.1"/>
    </source>
</evidence>
<reference evidence="1" key="1">
    <citation type="journal article" date="2010" name="Proc. Natl. Acad. Sci. U.S.A.">
        <title>Enigmatic, ultrasmall, uncultivated Archaea.</title>
        <authorList>
            <person name="Baker B.J."/>
            <person name="Comolli L.R."/>
            <person name="Dick G.J."/>
            <person name="Hauser L.J."/>
            <person name="Hyatt D."/>
            <person name="Dill B.D."/>
            <person name="Land M.L."/>
            <person name="Verberkmoes N.C."/>
            <person name="Hettich R.L."/>
            <person name="Banfield J.F."/>
        </authorList>
    </citation>
    <scope>NUCLEOTIDE SEQUENCE [LARGE SCALE GENOMIC DNA]</scope>
</reference>
<dbReference type="Gene3D" id="3.40.50.300">
    <property type="entry name" value="P-loop containing nucleotide triphosphate hydrolases"/>
    <property type="match status" value="1"/>
</dbReference>
<dbReference type="Proteomes" id="UP000009376">
    <property type="component" value="Unassembled WGS sequence"/>
</dbReference>
<proteinExistence type="predicted"/>
<dbReference type="InterPro" id="IPR027417">
    <property type="entry name" value="P-loop_NTPase"/>
</dbReference>
<name>D6GUG4_PARA5</name>
<organism evidence="1 2">
    <name type="scientific">Candidatus Parvarchaeum acidophilus ARMAN-5</name>
    <dbReference type="NCBI Taxonomy" id="662762"/>
    <lineage>
        <taxon>Archaea</taxon>
        <taxon>Candidatus Parvarchaeota</taxon>
        <taxon>Candidatus Parvarchaeum</taxon>
    </lineage>
</organism>
<dbReference type="EMBL" id="GG745546">
    <property type="protein sequence ID" value="EFD93092.1"/>
    <property type="molecule type" value="Genomic_DNA"/>
</dbReference>
<evidence type="ECO:0000313" key="2">
    <source>
        <dbReference type="Proteomes" id="UP000009376"/>
    </source>
</evidence>
<gene>
    <name evidence="1" type="ORF">BJBARM5_0101</name>
</gene>
<accession>D6GUG4</accession>
<sequence>MDKSINSDFIEKLTNDGVGMLFVKEREKLDKLSPQLFSVIKNNGLKLIYVTASLPAKVLIERVEDAELEDYLIIDTVTASITDSVQNNDKNIFIRSPGNLTEISINLEDLFRKHKNTVFVVIDSITSLMIYNSENEILRFIHFTSSIAREKKNKLVMVVLDNKGLSESFLDKVRSFIDKEYIIE</sequence>
<protein>
    <submittedName>
        <fullName evidence="1">Uncharacterized protein</fullName>
    </submittedName>
</protein>
<dbReference type="AlphaFoldDB" id="D6GUG4"/>